<dbReference type="RefSeq" id="WP_008393230.1">
    <property type="nucleotide sequence ID" value="NC_021016.1"/>
</dbReference>
<reference evidence="1 4" key="2">
    <citation type="submission" date="2010-03" db="EMBL/GenBank/DDBJ databases">
        <authorList>
            <person name="Pajon A."/>
        </authorList>
    </citation>
    <scope>NUCLEOTIDE SEQUENCE [LARGE SCALE GENOMIC DNA]</scope>
    <source>
        <strain evidence="1 4">SSC/2</strain>
    </source>
</reference>
<dbReference type="AlphaFoldDB" id="D4MW05"/>
<proteinExistence type="predicted"/>
<protein>
    <submittedName>
        <fullName evidence="1">Nucleotidyltransferase substrate binding protein like</fullName>
    </submittedName>
    <submittedName>
        <fullName evidence="2">Nucleotidyltransferase substrate binding protein, HI0074 family</fullName>
    </submittedName>
</protein>
<reference evidence="5 6" key="3">
    <citation type="submission" date="2015-09" db="EMBL/GenBank/DDBJ databases">
        <authorList>
            <consortium name="Pathogen Informatics"/>
        </authorList>
    </citation>
    <scope>NUCLEOTIDE SEQUENCE [LARGE SCALE GENOMIC DNA]</scope>
    <source>
        <strain evidence="2 6">2789STDY5608868</strain>
        <strain evidence="3 5">2789STDY5834959</strain>
    </source>
</reference>
<dbReference type="EMBL" id="FP929061">
    <property type="protein sequence ID" value="CBL39571.1"/>
    <property type="molecule type" value="Genomic_DNA"/>
</dbReference>
<dbReference type="Gene3D" id="1.20.120.330">
    <property type="entry name" value="Nucleotidyltransferases domain 2"/>
    <property type="match status" value="1"/>
</dbReference>
<evidence type="ECO:0000313" key="3">
    <source>
        <dbReference type="EMBL" id="CUM89211.1"/>
    </source>
</evidence>
<accession>D4MW05</accession>
<name>D4MW05_ANAHA</name>
<evidence type="ECO:0000313" key="2">
    <source>
        <dbReference type="EMBL" id="CUM85608.1"/>
    </source>
</evidence>
<evidence type="ECO:0000313" key="6">
    <source>
        <dbReference type="Proteomes" id="UP000095598"/>
    </source>
</evidence>
<evidence type="ECO:0000313" key="4">
    <source>
        <dbReference type="Proteomes" id="UP000008960"/>
    </source>
</evidence>
<dbReference type="EMBL" id="CYXY01000006">
    <property type="protein sequence ID" value="CUM89211.1"/>
    <property type="molecule type" value="Genomic_DNA"/>
</dbReference>
<dbReference type="PATRIC" id="fig|245018.3.peg.162"/>
<sequence>MKKLENFSNCLNVLKNADFDLADNNDIYRTGVIGQFNLTIELAWKALQEIKEN</sequence>
<reference evidence="1 4" key="1">
    <citation type="submission" date="2010-03" db="EMBL/GenBank/DDBJ databases">
        <title>The genome sequence of Clostridiales sp. SSC/2.</title>
        <authorList>
            <consortium name="metaHIT consortium -- http://www.metahit.eu/"/>
            <person name="Pajon A."/>
            <person name="Turner K."/>
            <person name="Parkhill J."/>
            <person name="Duncan S."/>
            <person name="Flint H."/>
        </authorList>
    </citation>
    <scope>NUCLEOTIDE SEQUENCE [LARGE SCALE GENOMIC DNA]</scope>
    <source>
        <strain evidence="1 4">SSC/2</strain>
    </source>
</reference>
<dbReference type="SUPFAM" id="SSF81593">
    <property type="entry name" value="Nucleotidyltransferase substrate binding subunit/domain"/>
    <property type="match status" value="1"/>
</dbReference>
<dbReference type="Proteomes" id="UP000095553">
    <property type="component" value="Unassembled WGS sequence"/>
</dbReference>
<dbReference type="Proteomes" id="UP000095598">
    <property type="component" value="Unassembled WGS sequence"/>
</dbReference>
<dbReference type="EMBL" id="CYXT01000005">
    <property type="protein sequence ID" value="CUM85608.1"/>
    <property type="molecule type" value="Genomic_DNA"/>
</dbReference>
<gene>
    <name evidence="1" type="ORF">CL2_27620</name>
    <name evidence="2" type="ORF">ERS852425_01054</name>
    <name evidence="3" type="ORF">ERS852571_01193</name>
</gene>
<dbReference type="KEGG" id="bprl:CL2_27620"/>
<dbReference type="GO" id="GO:0016740">
    <property type="term" value="F:transferase activity"/>
    <property type="evidence" value="ECO:0007669"/>
    <property type="project" value="UniProtKB-KW"/>
</dbReference>
<dbReference type="Proteomes" id="UP000008960">
    <property type="component" value="Chromosome"/>
</dbReference>
<evidence type="ECO:0000313" key="5">
    <source>
        <dbReference type="Proteomes" id="UP000095553"/>
    </source>
</evidence>
<evidence type="ECO:0000313" key="1">
    <source>
        <dbReference type="EMBL" id="CBL39571.1"/>
    </source>
</evidence>
<keyword evidence="1" id="KW-0808">Transferase</keyword>
<organism evidence="1 4">
    <name type="scientific">Anaerostipes hadrus</name>
    <dbReference type="NCBI Taxonomy" id="649756"/>
    <lineage>
        <taxon>Bacteria</taxon>
        <taxon>Bacillati</taxon>
        <taxon>Bacillota</taxon>
        <taxon>Clostridia</taxon>
        <taxon>Lachnospirales</taxon>
        <taxon>Lachnospiraceae</taxon>
        <taxon>Anaerostipes</taxon>
    </lineage>
</organism>